<keyword evidence="4" id="KW-1185">Reference proteome</keyword>
<dbReference type="EMBL" id="LQPG01000027">
    <property type="protein sequence ID" value="ORW09694.1"/>
    <property type="molecule type" value="Genomic_DNA"/>
</dbReference>
<sequence length="102" mass="11210">MMIDHRDVVSVTELANRSSRLVADAAQGRDVIISKNNRLTAVLVGIDRLQELEDREENLALLSLAVTRMATDNGNRTDLDDFIAELGLTDDVAAIEGEDEDD</sequence>
<evidence type="ECO:0000313" key="3">
    <source>
        <dbReference type="EMBL" id="ORW09694.1"/>
    </source>
</evidence>
<dbReference type="SUPFAM" id="SSF143120">
    <property type="entry name" value="YefM-like"/>
    <property type="match status" value="1"/>
</dbReference>
<evidence type="ECO:0000256" key="1">
    <source>
        <dbReference type="ARBA" id="ARBA00009981"/>
    </source>
</evidence>
<organism evidence="3 4">
    <name type="scientific">Mycolicibacter longobardus</name>
    <dbReference type="NCBI Taxonomy" id="1108812"/>
    <lineage>
        <taxon>Bacteria</taxon>
        <taxon>Bacillati</taxon>
        <taxon>Actinomycetota</taxon>
        <taxon>Actinomycetes</taxon>
        <taxon>Mycobacteriales</taxon>
        <taxon>Mycobacteriaceae</taxon>
        <taxon>Mycolicibacter</taxon>
    </lineage>
</organism>
<proteinExistence type="inferred from homology"/>
<dbReference type="OrthoDB" id="557859at2"/>
<dbReference type="Pfam" id="PF02604">
    <property type="entry name" value="PhdYeFM_antitox"/>
    <property type="match status" value="1"/>
</dbReference>
<comment type="function">
    <text evidence="2">Antitoxin component of a type II toxin-antitoxin (TA) system.</text>
</comment>
<comment type="similarity">
    <text evidence="1 2">Belongs to the phD/YefM antitoxin family.</text>
</comment>
<dbReference type="NCBIfam" id="TIGR01552">
    <property type="entry name" value="phd_fam"/>
    <property type="match status" value="1"/>
</dbReference>
<dbReference type="Proteomes" id="UP000193866">
    <property type="component" value="Unassembled WGS sequence"/>
</dbReference>
<accession>A0A1X1YF64</accession>
<dbReference type="RefSeq" id="WP_085265508.1">
    <property type="nucleotide sequence ID" value="NZ_JACKVG010000023.1"/>
</dbReference>
<reference evidence="3 4" key="1">
    <citation type="submission" date="2016-01" db="EMBL/GenBank/DDBJ databases">
        <title>The new phylogeny of the genus Mycobacterium.</title>
        <authorList>
            <person name="Tarcisio F."/>
            <person name="Conor M."/>
            <person name="Antonella G."/>
            <person name="Elisabetta G."/>
            <person name="Giulia F.S."/>
            <person name="Sara T."/>
            <person name="Anna F."/>
            <person name="Clotilde B."/>
            <person name="Roberto B."/>
            <person name="Veronica D.S."/>
            <person name="Fabio R."/>
            <person name="Monica P."/>
            <person name="Olivier J."/>
            <person name="Enrico T."/>
            <person name="Nicola S."/>
        </authorList>
    </citation>
    <scope>NUCLEOTIDE SEQUENCE [LARGE SCALE GENOMIC DNA]</scope>
    <source>
        <strain evidence="3 4">DSM 45394</strain>
    </source>
</reference>
<dbReference type="STRING" id="1108812.AWC16_15930"/>
<protein>
    <recommendedName>
        <fullName evidence="2">Antitoxin</fullName>
    </recommendedName>
</protein>
<evidence type="ECO:0000313" key="4">
    <source>
        <dbReference type="Proteomes" id="UP000193866"/>
    </source>
</evidence>
<name>A0A1X1YF64_9MYCO</name>
<dbReference type="InterPro" id="IPR036165">
    <property type="entry name" value="YefM-like_sf"/>
</dbReference>
<evidence type="ECO:0000256" key="2">
    <source>
        <dbReference type="RuleBase" id="RU362080"/>
    </source>
</evidence>
<dbReference type="InterPro" id="IPR006442">
    <property type="entry name" value="Antitoxin_Phd/YefM"/>
</dbReference>
<comment type="caution">
    <text evidence="3">The sequence shown here is derived from an EMBL/GenBank/DDBJ whole genome shotgun (WGS) entry which is preliminary data.</text>
</comment>
<dbReference type="AlphaFoldDB" id="A0A1X1YF64"/>
<gene>
    <name evidence="3" type="ORF">AWC16_15930</name>
</gene>